<dbReference type="SUPFAM" id="SSF103473">
    <property type="entry name" value="MFS general substrate transporter"/>
    <property type="match status" value="1"/>
</dbReference>
<feature type="transmembrane region" description="Helical" evidence="2">
    <location>
        <begin position="118"/>
        <end position="139"/>
    </location>
</feature>
<keyword evidence="2" id="KW-0472">Membrane</keyword>
<sequence>MAVFNAIGSLTLNCAADYMGRFNMAVLSGMFCVIIQLTVWFTASTAASFWIFAVLHGIGVGAFNSLIIAVIIDCVGVEHSEVGSGWAFFTWILGDLLSQPVASMIANQTSVPNYQMPIVFSAVLYFFVACLMLVLRIMIGGWSIFKK</sequence>
<dbReference type="Gene3D" id="1.20.1250.20">
    <property type="entry name" value="MFS general substrate transporter like domains"/>
    <property type="match status" value="1"/>
</dbReference>
<dbReference type="InterPro" id="IPR020846">
    <property type="entry name" value="MFS_dom"/>
</dbReference>
<accession>A0A077WKS8</accession>
<evidence type="ECO:0000259" key="3">
    <source>
        <dbReference type="PROSITE" id="PS50850"/>
    </source>
</evidence>
<feature type="transmembrane region" description="Helical" evidence="2">
    <location>
        <begin position="22"/>
        <end position="43"/>
    </location>
</feature>
<proteinExistence type="predicted"/>
<evidence type="ECO:0000313" key="4">
    <source>
        <dbReference type="EMBL" id="CDS08346.1"/>
    </source>
</evidence>
<dbReference type="AlphaFoldDB" id="A0A077WKS8"/>
<dbReference type="EMBL" id="LK023324">
    <property type="protein sequence ID" value="CDS08346.1"/>
    <property type="molecule type" value="Genomic_DNA"/>
</dbReference>
<comment type="subcellular location">
    <subcellularLocation>
        <location evidence="1">Membrane</location>
        <topology evidence="1">Multi-pass membrane protein</topology>
    </subcellularLocation>
</comment>
<feature type="transmembrane region" description="Helical" evidence="2">
    <location>
        <begin position="84"/>
        <end position="106"/>
    </location>
</feature>
<gene>
    <name evidence="4" type="ORF">LRAMOSA02294</name>
</gene>
<reference evidence="4" key="1">
    <citation type="journal article" date="2014" name="Genome Announc.">
        <title>De novo whole-genome sequence and genome annotation of Lichtheimia ramosa.</title>
        <authorList>
            <person name="Linde J."/>
            <person name="Schwartze V."/>
            <person name="Binder U."/>
            <person name="Lass-Florl C."/>
            <person name="Voigt K."/>
            <person name="Horn F."/>
        </authorList>
    </citation>
    <scope>NUCLEOTIDE SEQUENCE</scope>
    <source>
        <strain evidence="4">JMRC FSU:6197</strain>
    </source>
</reference>
<dbReference type="PROSITE" id="PS50850">
    <property type="entry name" value="MFS"/>
    <property type="match status" value="1"/>
</dbReference>
<name>A0A077WKS8_9FUNG</name>
<organism evidence="4">
    <name type="scientific">Lichtheimia ramosa</name>
    <dbReference type="NCBI Taxonomy" id="688394"/>
    <lineage>
        <taxon>Eukaryota</taxon>
        <taxon>Fungi</taxon>
        <taxon>Fungi incertae sedis</taxon>
        <taxon>Mucoromycota</taxon>
        <taxon>Mucoromycotina</taxon>
        <taxon>Mucoromycetes</taxon>
        <taxon>Mucorales</taxon>
        <taxon>Lichtheimiaceae</taxon>
        <taxon>Lichtheimia</taxon>
    </lineage>
</organism>
<dbReference type="GO" id="GO:0016020">
    <property type="term" value="C:membrane"/>
    <property type="evidence" value="ECO:0007669"/>
    <property type="project" value="UniProtKB-SubCell"/>
</dbReference>
<keyword evidence="2" id="KW-1133">Transmembrane helix</keyword>
<evidence type="ECO:0000256" key="1">
    <source>
        <dbReference type="ARBA" id="ARBA00004141"/>
    </source>
</evidence>
<feature type="transmembrane region" description="Helical" evidence="2">
    <location>
        <begin position="49"/>
        <end position="72"/>
    </location>
</feature>
<protein>
    <recommendedName>
        <fullName evidence="3">Major facilitator superfamily (MFS) profile domain-containing protein</fullName>
    </recommendedName>
</protein>
<feature type="domain" description="Major facilitator superfamily (MFS) profile" evidence="3">
    <location>
        <begin position="1"/>
        <end position="147"/>
    </location>
</feature>
<dbReference type="OrthoDB" id="6509908at2759"/>
<dbReference type="GO" id="GO:0022857">
    <property type="term" value="F:transmembrane transporter activity"/>
    <property type="evidence" value="ECO:0007669"/>
    <property type="project" value="InterPro"/>
</dbReference>
<keyword evidence="2" id="KW-0812">Transmembrane</keyword>
<evidence type="ECO:0000256" key="2">
    <source>
        <dbReference type="SAM" id="Phobius"/>
    </source>
</evidence>
<dbReference type="InterPro" id="IPR036259">
    <property type="entry name" value="MFS_trans_sf"/>
</dbReference>